<proteinExistence type="inferred from homology"/>
<evidence type="ECO:0000256" key="11">
    <source>
        <dbReference type="PROSITE-ProRule" id="PRU01379"/>
    </source>
</evidence>
<dbReference type="EMBL" id="CAJPIN010034640">
    <property type="protein sequence ID" value="CAG2064508.1"/>
    <property type="molecule type" value="Genomic_DNA"/>
</dbReference>
<keyword evidence="6" id="KW-0732">Signal</keyword>
<keyword evidence="5" id="KW-0479">Metal-binding</keyword>
<feature type="non-terminal residue" evidence="13">
    <location>
        <position position="156"/>
    </location>
</feature>
<gene>
    <name evidence="13" type="ORF">TPAB3V08_LOCUS11454</name>
</gene>
<evidence type="ECO:0000256" key="7">
    <source>
        <dbReference type="ARBA" id="ARBA00022801"/>
    </source>
</evidence>
<dbReference type="PROSITE" id="PS52035">
    <property type="entry name" value="PEPTIDASE_M14"/>
    <property type="match status" value="1"/>
</dbReference>
<protein>
    <recommendedName>
        <fullName evidence="12">Peptidase M14 domain-containing protein</fullName>
    </recommendedName>
</protein>
<dbReference type="InterPro" id="IPR000834">
    <property type="entry name" value="Peptidase_M14"/>
</dbReference>
<accession>A0ABN7P9M3</accession>
<evidence type="ECO:0000256" key="6">
    <source>
        <dbReference type="ARBA" id="ARBA00022729"/>
    </source>
</evidence>
<keyword evidence="8" id="KW-0862">Zinc</keyword>
<dbReference type="Pfam" id="PF02244">
    <property type="entry name" value="Propep_M14"/>
    <property type="match status" value="1"/>
</dbReference>
<reference evidence="13" key="1">
    <citation type="submission" date="2021-03" db="EMBL/GenBank/DDBJ databases">
        <authorList>
            <person name="Tran Van P."/>
        </authorList>
    </citation>
    <scope>NUCLEOTIDE SEQUENCE</scope>
</reference>
<name>A0ABN7P9M3_TIMPD</name>
<dbReference type="Gene3D" id="3.40.630.10">
    <property type="entry name" value="Zn peptidases"/>
    <property type="match status" value="1"/>
</dbReference>
<evidence type="ECO:0000256" key="10">
    <source>
        <dbReference type="ARBA" id="ARBA00023157"/>
    </source>
</evidence>
<comment type="caution">
    <text evidence="11">Lacks conserved residue(s) required for the propagation of feature annotation.</text>
</comment>
<sequence length="156" mass="17749">MVKLGSKAGQGWSGTPWNVYPKLNFWSGVTYLNASVDIMVPPHRIADFEDMLDFLQAKYVIFIENVQKLIDNEQPQTRATGQRRLDWTGYYRIQRGGCWLVIRRIPSIYAWLDELISANPGGRVQGITVGSTYEGREIRGLKITNNVNNPSIFIEA</sequence>
<comment type="cofactor">
    <cofactor evidence="1">
        <name>Zn(2+)</name>
        <dbReference type="ChEBI" id="CHEBI:29105"/>
    </cofactor>
</comment>
<evidence type="ECO:0000256" key="9">
    <source>
        <dbReference type="ARBA" id="ARBA00023049"/>
    </source>
</evidence>
<evidence type="ECO:0000256" key="5">
    <source>
        <dbReference type="ARBA" id="ARBA00022723"/>
    </source>
</evidence>
<keyword evidence="9" id="KW-0482">Metalloprotease</keyword>
<dbReference type="Gene3D" id="3.30.70.340">
    <property type="entry name" value="Metallocarboxypeptidase-like"/>
    <property type="match status" value="1"/>
</dbReference>
<dbReference type="Pfam" id="PF00246">
    <property type="entry name" value="Peptidase_M14"/>
    <property type="match status" value="1"/>
</dbReference>
<keyword evidence="10" id="KW-1015">Disulfide bond</keyword>
<dbReference type="SUPFAM" id="SSF54897">
    <property type="entry name" value="Protease propeptides/inhibitors"/>
    <property type="match status" value="1"/>
</dbReference>
<evidence type="ECO:0000256" key="4">
    <source>
        <dbReference type="ARBA" id="ARBA00022670"/>
    </source>
</evidence>
<comment type="caution">
    <text evidence="13">The sequence shown here is derived from an EMBL/GenBank/DDBJ whole genome shotgun (WGS) entry which is preliminary data.</text>
</comment>
<dbReference type="SUPFAM" id="SSF53187">
    <property type="entry name" value="Zn-dependent exopeptidases"/>
    <property type="match status" value="1"/>
</dbReference>
<evidence type="ECO:0000313" key="14">
    <source>
        <dbReference type="Proteomes" id="UP001153148"/>
    </source>
</evidence>
<keyword evidence="3" id="KW-0121">Carboxypeptidase</keyword>
<keyword evidence="4" id="KW-0645">Protease</keyword>
<dbReference type="Proteomes" id="UP001153148">
    <property type="component" value="Unassembled WGS sequence"/>
</dbReference>
<dbReference type="PANTHER" id="PTHR11705:SF153">
    <property type="entry name" value="ZINC CARBOXYPEPTIDASE A 1-LIKE PROTEIN"/>
    <property type="match status" value="1"/>
</dbReference>
<dbReference type="PANTHER" id="PTHR11705">
    <property type="entry name" value="PROTEASE FAMILY M14 CARBOXYPEPTIDASE A,B"/>
    <property type="match status" value="1"/>
</dbReference>
<evidence type="ECO:0000313" key="13">
    <source>
        <dbReference type="EMBL" id="CAG2064508.1"/>
    </source>
</evidence>
<dbReference type="InterPro" id="IPR036990">
    <property type="entry name" value="M14A-like_propep"/>
</dbReference>
<comment type="similarity">
    <text evidence="2 11">Belongs to the peptidase M14 family.</text>
</comment>
<evidence type="ECO:0000256" key="1">
    <source>
        <dbReference type="ARBA" id="ARBA00001947"/>
    </source>
</evidence>
<organism evidence="13 14">
    <name type="scientific">Timema podura</name>
    <name type="common">Walking stick</name>
    <dbReference type="NCBI Taxonomy" id="61482"/>
    <lineage>
        <taxon>Eukaryota</taxon>
        <taxon>Metazoa</taxon>
        <taxon>Ecdysozoa</taxon>
        <taxon>Arthropoda</taxon>
        <taxon>Hexapoda</taxon>
        <taxon>Insecta</taxon>
        <taxon>Pterygota</taxon>
        <taxon>Neoptera</taxon>
        <taxon>Polyneoptera</taxon>
        <taxon>Phasmatodea</taxon>
        <taxon>Timematodea</taxon>
        <taxon>Timematoidea</taxon>
        <taxon>Timematidae</taxon>
        <taxon>Timema</taxon>
    </lineage>
</organism>
<evidence type="ECO:0000256" key="2">
    <source>
        <dbReference type="ARBA" id="ARBA00005988"/>
    </source>
</evidence>
<keyword evidence="7" id="KW-0378">Hydrolase</keyword>
<feature type="domain" description="Peptidase M14" evidence="12">
    <location>
        <begin position="101"/>
        <end position="156"/>
    </location>
</feature>
<evidence type="ECO:0000256" key="8">
    <source>
        <dbReference type="ARBA" id="ARBA00022833"/>
    </source>
</evidence>
<evidence type="ECO:0000259" key="12">
    <source>
        <dbReference type="PROSITE" id="PS52035"/>
    </source>
</evidence>
<evidence type="ECO:0000256" key="3">
    <source>
        <dbReference type="ARBA" id="ARBA00022645"/>
    </source>
</evidence>
<dbReference type="InterPro" id="IPR003146">
    <property type="entry name" value="M14A_act_pep"/>
</dbReference>
<keyword evidence="14" id="KW-1185">Reference proteome</keyword>